<dbReference type="InterPro" id="IPR010982">
    <property type="entry name" value="Lambda_DNA-bd_dom_sf"/>
</dbReference>
<dbReference type="SUPFAM" id="SSF47413">
    <property type="entry name" value="lambda repressor-like DNA-binding domains"/>
    <property type="match status" value="1"/>
</dbReference>
<dbReference type="Gene3D" id="1.10.260.40">
    <property type="entry name" value="lambda repressor-like DNA-binding domains"/>
    <property type="match status" value="1"/>
</dbReference>
<name>A0A0S4R0E7_9ACTN</name>
<dbReference type="Proteomes" id="UP000198802">
    <property type="component" value="Unassembled WGS sequence"/>
</dbReference>
<proteinExistence type="predicted"/>
<evidence type="ECO:0000313" key="1">
    <source>
        <dbReference type="EMBL" id="CUU61287.1"/>
    </source>
</evidence>
<organism evidence="1 2">
    <name type="scientific">Parafrankia irregularis</name>
    <dbReference type="NCBI Taxonomy" id="795642"/>
    <lineage>
        <taxon>Bacteria</taxon>
        <taxon>Bacillati</taxon>
        <taxon>Actinomycetota</taxon>
        <taxon>Actinomycetes</taxon>
        <taxon>Frankiales</taxon>
        <taxon>Frankiaceae</taxon>
        <taxon>Parafrankia</taxon>
    </lineage>
</organism>
<dbReference type="CDD" id="cd00093">
    <property type="entry name" value="HTH_XRE"/>
    <property type="match status" value="1"/>
</dbReference>
<protein>
    <recommendedName>
        <fullName evidence="3">Helix-turn-helix domain-containing protein</fullName>
    </recommendedName>
</protein>
<accession>A0A0S4R0E7</accession>
<dbReference type="EMBL" id="FAOZ01000077">
    <property type="protein sequence ID" value="CUU61287.1"/>
    <property type="molecule type" value="Genomic_DNA"/>
</dbReference>
<dbReference type="AlphaFoldDB" id="A0A0S4R0E7"/>
<evidence type="ECO:0000313" key="2">
    <source>
        <dbReference type="Proteomes" id="UP000198802"/>
    </source>
</evidence>
<dbReference type="GO" id="GO:0003677">
    <property type="term" value="F:DNA binding"/>
    <property type="evidence" value="ECO:0007669"/>
    <property type="project" value="InterPro"/>
</dbReference>
<evidence type="ECO:0008006" key="3">
    <source>
        <dbReference type="Google" id="ProtNLM"/>
    </source>
</evidence>
<dbReference type="InterPro" id="IPR001387">
    <property type="entry name" value="Cro/C1-type_HTH"/>
</dbReference>
<gene>
    <name evidence="1" type="ORF">Ga0074812_1771</name>
</gene>
<reference evidence="2" key="1">
    <citation type="submission" date="2015-11" db="EMBL/GenBank/DDBJ databases">
        <authorList>
            <person name="Varghese N."/>
        </authorList>
    </citation>
    <scope>NUCLEOTIDE SEQUENCE [LARGE SCALE GENOMIC DNA]</scope>
    <source>
        <strain evidence="2">DSM 45899</strain>
    </source>
</reference>
<keyword evidence="2" id="KW-1185">Reference proteome</keyword>
<sequence>MEPDRDTREVIALLDRALTDSGLSQADFAVALGTSASRLSTYRSGRTRPTAVFCVRALRVASALAAARSSRLMSAPETAKAIRHAMGDEDRAWRMLLQGRDHLSLLLDQQDGCPGAWEAAPPSTGSPGFDVLLAALARREFDRAGVEPPAWCEAERLPLPWVPEHPFLDPDEVIAATPDDLKRLNVFVPARDLLTA</sequence>